<dbReference type="Gene3D" id="3.10.50.40">
    <property type="match status" value="1"/>
</dbReference>
<proteinExistence type="predicted"/>
<evidence type="ECO:0000256" key="3">
    <source>
        <dbReference type="ARBA" id="ARBA00023110"/>
    </source>
</evidence>
<evidence type="ECO:0000259" key="5">
    <source>
        <dbReference type="Pfam" id="PF00254"/>
    </source>
</evidence>
<evidence type="ECO:0000256" key="4">
    <source>
        <dbReference type="SAM" id="SignalP"/>
    </source>
</evidence>
<evidence type="ECO:0000256" key="2">
    <source>
        <dbReference type="ARBA" id="ARBA00013194"/>
    </source>
</evidence>
<keyword evidence="3" id="KW-0413">Isomerase</keyword>
<dbReference type="EMBL" id="AJYA01000039">
    <property type="protein sequence ID" value="EIM74793.1"/>
    <property type="molecule type" value="Genomic_DNA"/>
</dbReference>
<keyword evidence="4" id="KW-0732">Signal</keyword>
<evidence type="ECO:0000256" key="1">
    <source>
        <dbReference type="ARBA" id="ARBA00000971"/>
    </source>
</evidence>
<comment type="catalytic activity">
    <reaction evidence="1">
        <text>[protein]-peptidylproline (omega=180) = [protein]-peptidylproline (omega=0)</text>
        <dbReference type="Rhea" id="RHEA:16237"/>
        <dbReference type="Rhea" id="RHEA-COMP:10747"/>
        <dbReference type="Rhea" id="RHEA-COMP:10748"/>
        <dbReference type="ChEBI" id="CHEBI:83833"/>
        <dbReference type="ChEBI" id="CHEBI:83834"/>
        <dbReference type="EC" id="5.2.1.8"/>
    </reaction>
</comment>
<feature type="domain" description="PPIase FKBP-type" evidence="5">
    <location>
        <begin position="69"/>
        <end position="158"/>
    </location>
</feature>
<dbReference type="Pfam" id="PF00254">
    <property type="entry name" value="FKBP_C"/>
    <property type="match status" value="1"/>
</dbReference>
<dbReference type="InterPro" id="IPR001179">
    <property type="entry name" value="PPIase_FKBP_dom"/>
</dbReference>
<protein>
    <recommendedName>
        <fullName evidence="2">peptidylprolyl isomerase</fullName>
        <ecNumber evidence="2">5.2.1.8</ecNumber>
    </recommendedName>
</protein>
<dbReference type="RefSeq" id="WP_009056364.1">
    <property type="nucleotide sequence ID" value="NZ_AJYA01000039.1"/>
</dbReference>
<evidence type="ECO:0000313" key="7">
    <source>
        <dbReference type="Proteomes" id="UP000005551"/>
    </source>
</evidence>
<dbReference type="EC" id="5.2.1.8" evidence="2"/>
<name>I5BYZ1_9BACT</name>
<feature type="signal peptide" evidence="4">
    <location>
        <begin position="1"/>
        <end position="19"/>
    </location>
</feature>
<keyword evidence="3" id="KW-0697">Rotamase</keyword>
<dbReference type="InterPro" id="IPR046357">
    <property type="entry name" value="PPIase_dom_sf"/>
</dbReference>
<reference evidence="6 7" key="1">
    <citation type="submission" date="2012-05" db="EMBL/GenBank/DDBJ databases">
        <title>Genome sequence of Nitritalea halalkaliphila LW7.</title>
        <authorList>
            <person name="Jangir P.K."/>
            <person name="Singh A."/>
            <person name="Shivaji S."/>
            <person name="Sharma R."/>
        </authorList>
    </citation>
    <scope>NUCLEOTIDE SEQUENCE [LARGE SCALE GENOMIC DNA]</scope>
    <source>
        <strain evidence="6 7">LW7</strain>
    </source>
</reference>
<evidence type="ECO:0000313" key="6">
    <source>
        <dbReference type="EMBL" id="EIM74793.1"/>
    </source>
</evidence>
<comment type="caution">
    <text evidence="6">The sequence shown here is derived from an EMBL/GenBank/DDBJ whole genome shotgun (WGS) entry which is preliminary data.</text>
</comment>
<feature type="chain" id="PRO_5003700260" description="peptidylprolyl isomerase" evidence="4">
    <location>
        <begin position="20"/>
        <end position="329"/>
    </location>
</feature>
<dbReference type="Proteomes" id="UP000005551">
    <property type="component" value="Unassembled WGS sequence"/>
</dbReference>
<accession>I5BYZ1</accession>
<dbReference type="STRING" id="1189621.A3SI_15231"/>
<sequence length="329" mass="37451">MRKYSILGLALAILFSLNACLEQGLSDADRMAERDNERLRAFLDQNNIQAESSQLGFFWVKEVSNPTGRQIQNRNKVAIRYEIRTTEGQLIDDRWGPEAPLSVFQHGEDRLIPLVINLAAGLAREGEEFTLYVPSFLAYRDYSYEQLIQPSSNLVIRVRWEFILDDDSLELLEAQSIQAYKEENGLEERFRRVSPTQDLWIWTSVSEEALEEHKLTPGDLVTFEFEMLQLDETSAFASASGSQAPTIEVGAENQFAFIPQIFTAAVDDMRMEVIVPSILAYGNEGVQVFPRQIRRDLIRQGAIPATARPFEPILFKARVTNVLRLNTSN</sequence>
<dbReference type="GO" id="GO:0003755">
    <property type="term" value="F:peptidyl-prolyl cis-trans isomerase activity"/>
    <property type="evidence" value="ECO:0007669"/>
    <property type="project" value="UniProtKB-KW"/>
</dbReference>
<dbReference type="SUPFAM" id="SSF54534">
    <property type="entry name" value="FKBP-like"/>
    <property type="match status" value="1"/>
</dbReference>
<dbReference type="AlphaFoldDB" id="I5BYZ1"/>
<gene>
    <name evidence="6" type="ORF">A3SI_15231</name>
</gene>
<organism evidence="6 7">
    <name type="scientific">Nitritalea halalkaliphila LW7</name>
    <dbReference type="NCBI Taxonomy" id="1189621"/>
    <lineage>
        <taxon>Bacteria</taxon>
        <taxon>Pseudomonadati</taxon>
        <taxon>Bacteroidota</taxon>
        <taxon>Cytophagia</taxon>
        <taxon>Cytophagales</taxon>
        <taxon>Cyclobacteriaceae</taxon>
        <taxon>Nitritalea</taxon>
    </lineage>
</organism>
<keyword evidence="7" id="KW-1185">Reference proteome</keyword>